<organism evidence="3 4">
    <name type="scientific">Leersia perrieri</name>
    <dbReference type="NCBI Taxonomy" id="77586"/>
    <lineage>
        <taxon>Eukaryota</taxon>
        <taxon>Viridiplantae</taxon>
        <taxon>Streptophyta</taxon>
        <taxon>Embryophyta</taxon>
        <taxon>Tracheophyta</taxon>
        <taxon>Spermatophyta</taxon>
        <taxon>Magnoliopsida</taxon>
        <taxon>Liliopsida</taxon>
        <taxon>Poales</taxon>
        <taxon>Poaceae</taxon>
        <taxon>BOP clade</taxon>
        <taxon>Oryzoideae</taxon>
        <taxon>Oryzeae</taxon>
        <taxon>Oryzinae</taxon>
        <taxon>Leersia</taxon>
    </lineage>
</organism>
<dbReference type="PANTHER" id="PTHR27007">
    <property type="match status" value="1"/>
</dbReference>
<reference evidence="3 4" key="1">
    <citation type="submission" date="2012-08" db="EMBL/GenBank/DDBJ databases">
        <title>Oryza genome evolution.</title>
        <authorList>
            <person name="Wing R.A."/>
        </authorList>
    </citation>
    <scope>NUCLEOTIDE SEQUENCE</scope>
</reference>
<name>A0A0D9XCN7_9ORYZ</name>
<dbReference type="Gramene" id="LPERR09G04430.1">
    <property type="protein sequence ID" value="LPERR09G04430.1"/>
    <property type="gene ID" value="LPERR09G04430"/>
</dbReference>
<dbReference type="Gene3D" id="1.10.510.10">
    <property type="entry name" value="Transferase(Phosphotransferase) domain 1"/>
    <property type="match status" value="1"/>
</dbReference>
<evidence type="ECO:0000256" key="2">
    <source>
        <dbReference type="ARBA" id="ARBA00022840"/>
    </source>
</evidence>
<dbReference type="InterPro" id="IPR050528">
    <property type="entry name" value="L-type_Lectin-RKs"/>
</dbReference>
<dbReference type="HOGENOM" id="CLU_000288_86_0_1"/>
<proteinExistence type="predicted"/>
<dbReference type="STRING" id="77586.A0A0D9XCN7"/>
<dbReference type="SUPFAM" id="SSF56112">
    <property type="entry name" value="Protein kinase-like (PK-like)"/>
    <property type="match status" value="1"/>
</dbReference>
<protein>
    <recommendedName>
        <fullName evidence="5">Protein kinase domain-containing protein</fullName>
    </recommendedName>
</protein>
<accession>A0A0D9XCN7</accession>
<evidence type="ECO:0000313" key="3">
    <source>
        <dbReference type="EnsemblPlants" id="LPERR09G04430.1"/>
    </source>
</evidence>
<reference evidence="3" key="3">
    <citation type="submission" date="2015-04" db="UniProtKB">
        <authorList>
            <consortium name="EnsemblPlants"/>
        </authorList>
    </citation>
    <scope>IDENTIFICATION</scope>
</reference>
<dbReference type="AlphaFoldDB" id="A0A0D9XCN7"/>
<keyword evidence="2" id="KW-0067">ATP-binding</keyword>
<reference evidence="4" key="2">
    <citation type="submission" date="2013-12" db="EMBL/GenBank/DDBJ databases">
        <authorList>
            <person name="Yu Y."/>
            <person name="Lee S."/>
            <person name="de Baynast K."/>
            <person name="Wissotski M."/>
            <person name="Liu L."/>
            <person name="Talag J."/>
            <person name="Goicoechea J."/>
            <person name="Angelova A."/>
            <person name="Jetty R."/>
            <person name="Kudrna D."/>
            <person name="Golser W."/>
            <person name="Rivera L."/>
            <person name="Zhang J."/>
            <person name="Wing R."/>
        </authorList>
    </citation>
    <scope>NUCLEOTIDE SEQUENCE</scope>
</reference>
<evidence type="ECO:0000256" key="1">
    <source>
        <dbReference type="ARBA" id="ARBA00022741"/>
    </source>
</evidence>
<dbReference type="InterPro" id="IPR011009">
    <property type="entry name" value="Kinase-like_dom_sf"/>
</dbReference>
<evidence type="ECO:0000313" key="4">
    <source>
        <dbReference type="Proteomes" id="UP000032180"/>
    </source>
</evidence>
<evidence type="ECO:0008006" key="5">
    <source>
        <dbReference type="Google" id="ProtNLM"/>
    </source>
</evidence>
<keyword evidence="1" id="KW-0547">Nucleotide-binding</keyword>
<dbReference type="GO" id="GO:0005524">
    <property type="term" value="F:ATP binding"/>
    <property type="evidence" value="ECO:0007669"/>
    <property type="project" value="UniProtKB-KW"/>
</dbReference>
<keyword evidence="4" id="KW-1185">Reference proteome</keyword>
<dbReference type="Proteomes" id="UP000032180">
    <property type="component" value="Chromosome 9"/>
</dbReference>
<dbReference type="EnsemblPlants" id="LPERR09G04430.1">
    <property type="protein sequence ID" value="LPERR09G04430.1"/>
    <property type="gene ID" value="LPERR09G04430"/>
</dbReference>
<sequence>MGYIDPEFVNSHRLSTESDVYSFVVVLLEIACGRRLVSSSRRPKYDAPTLLNFVRGMYDRGMVMEAANGRLNGEFNERQMERVLVTGLWCTCHDATCRPSIAQAMEALRSEGAELPMINPATHAAEHSMVECAYGDLSDEFSVVTPTTAYLTSRDSTYLLVHAEE</sequence>